<dbReference type="Pfam" id="PF13411">
    <property type="entry name" value="MerR_1"/>
    <property type="match status" value="1"/>
</dbReference>
<dbReference type="InterPro" id="IPR047057">
    <property type="entry name" value="MerR_fam"/>
</dbReference>
<evidence type="ECO:0000259" key="5">
    <source>
        <dbReference type="PROSITE" id="PS50937"/>
    </source>
</evidence>
<keyword evidence="7" id="KW-1185">Reference proteome</keyword>
<evidence type="ECO:0000256" key="2">
    <source>
        <dbReference type="ARBA" id="ARBA00023015"/>
    </source>
</evidence>
<dbReference type="GO" id="GO:0003700">
    <property type="term" value="F:DNA-binding transcription factor activity"/>
    <property type="evidence" value="ECO:0007669"/>
    <property type="project" value="InterPro"/>
</dbReference>
<keyword evidence="4" id="KW-0804">Transcription</keyword>
<evidence type="ECO:0000313" key="6">
    <source>
        <dbReference type="EMBL" id="MBB5938479.1"/>
    </source>
</evidence>
<evidence type="ECO:0000256" key="4">
    <source>
        <dbReference type="ARBA" id="ARBA00023163"/>
    </source>
</evidence>
<reference evidence="6 7" key="1">
    <citation type="submission" date="2020-08" db="EMBL/GenBank/DDBJ databases">
        <title>Genomic Encyclopedia of Type Strains, Phase III (KMG-III): the genomes of soil and plant-associated and newly described type strains.</title>
        <authorList>
            <person name="Whitman W."/>
        </authorList>
    </citation>
    <scope>NUCLEOTIDE SEQUENCE [LARGE SCALE GENOMIC DNA]</scope>
    <source>
        <strain evidence="6 7">CECT 8305</strain>
    </source>
</reference>
<accession>A0A7W9QEC9</accession>
<dbReference type="SMART" id="SM00422">
    <property type="entry name" value="HTH_MERR"/>
    <property type="match status" value="1"/>
</dbReference>
<dbReference type="AlphaFoldDB" id="A0A7W9QEC9"/>
<sequence length="219" mass="23999">MSTELVMHQAVSIGEAAALYGLAPSTVRWWEGQGVLNSPARNGGKRLYRDADLRRVGLAYLCCVVGQLPLAQAAVVTSGNATHSAWQRTIDEQITLLGQRIGQLEAARDYLAHLLRCEDDDIACCPILEAELSAHTPRGRFFGTDLVAAARAARSGGKQREKTPTRDESVAHSPLCDENAVLCLSCREPVPRAARGRPRKYCSRACQQRAYRARRGERS</sequence>
<protein>
    <submittedName>
        <fullName evidence="6">DNA-binding transcriptional MerR regulator</fullName>
    </submittedName>
</protein>
<feature type="domain" description="HTH merR-type" evidence="5">
    <location>
        <begin position="10"/>
        <end position="56"/>
    </location>
</feature>
<organism evidence="6 7">
    <name type="scientific">Streptomyces zagrosensis</name>
    <dbReference type="NCBI Taxonomy" id="1042984"/>
    <lineage>
        <taxon>Bacteria</taxon>
        <taxon>Bacillati</taxon>
        <taxon>Actinomycetota</taxon>
        <taxon>Actinomycetes</taxon>
        <taxon>Kitasatosporales</taxon>
        <taxon>Streptomycetaceae</taxon>
        <taxon>Streptomyces</taxon>
    </lineage>
</organism>
<dbReference type="PROSITE" id="PS50937">
    <property type="entry name" value="HTH_MERR_2"/>
    <property type="match status" value="1"/>
</dbReference>
<comment type="caution">
    <text evidence="6">The sequence shown here is derived from an EMBL/GenBank/DDBJ whole genome shotgun (WGS) entry which is preliminary data.</text>
</comment>
<evidence type="ECO:0000256" key="1">
    <source>
        <dbReference type="ARBA" id="ARBA00022491"/>
    </source>
</evidence>
<dbReference type="SUPFAM" id="SSF46955">
    <property type="entry name" value="Putative DNA-binding domain"/>
    <property type="match status" value="1"/>
</dbReference>
<dbReference type="Proteomes" id="UP000588098">
    <property type="component" value="Unassembled WGS sequence"/>
</dbReference>
<name>A0A7W9QEC9_9ACTN</name>
<keyword evidence="3 6" id="KW-0238">DNA-binding</keyword>
<dbReference type="Gene3D" id="1.10.1660.10">
    <property type="match status" value="1"/>
</dbReference>
<dbReference type="EMBL" id="JACHJL010000016">
    <property type="protein sequence ID" value="MBB5938479.1"/>
    <property type="molecule type" value="Genomic_DNA"/>
</dbReference>
<dbReference type="GO" id="GO:0003677">
    <property type="term" value="F:DNA binding"/>
    <property type="evidence" value="ECO:0007669"/>
    <property type="project" value="UniProtKB-KW"/>
</dbReference>
<dbReference type="InterPro" id="IPR000551">
    <property type="entry name" value="MerR-type_HTH_dom"/>
</dbReference>
<evidence type="ECO:0000256" key="3">
    <source>
        <dbReference type="ARBA" id="ARBA00023125"/>
    </source>
</evidence>
<gene>
    <name evidence="6" type="ORF">FHS42_005568</name>
</gene>
<evidence type="ECO:0000313" key="7">
    <source>
        <dbReference type="Proteomes" id="UP000588098"/>
    </source>
</evidence>
<keyword evidence="1" id="KW-0678">Repressor</keyword>
<dbReference type="PANTHER" id="PTHR30204">
    <property type="entry name" value="REDOX-CYCLING DRUG-SENSING TRANSCRIPTIONAL ACTIVATOR SOXR"/>
    <property type="match status" value="1"/>
</dbReference>
<dbReference type="InterPro" id="IPR009061">
    <property type="entry name" value="DNA-bd_dom_put_sf"/>
</dbReference>
<dbReference type="PANTHER" id="PTHR30204:SF69">
    <property type="entry name" value="MERR-FAMILY TRANSCRIPTIONAL REGULATOR"/>
    <property type="match status" value="1"/>
</dbReference>
<proteinExistence type="predicted"/>
<dbReference type="RefSeq" id="WP_221476896.1">
    <property type="nucleotide sequence ID" value="NZ_JACHJL010000016.1"/>
</dbReference>
<keyword evidence="2" id="KW-0805">Transcription regulation</keyword>